<keyword evidence="2" id="KW-0396">Initiation factor</keyword>
<dbReference type="CDD" id="cd03692">
    <property type="entry name" value="mtIF2_IVc"/>
    <property type="match status" value="1"/>
</dbReference>
<dbReference type="InterPro" id="IPR005225">
    <property type="entry name" value="Small_GTP-bd"/>
</dbReference>
<dbReference type="Gene3D" id="3.40.50.10050">
    <property type="entry name" value="Translation initiation factor IF- 2, domain 3"/>
    <property type="match status" value="1"/>
</dbReference>
<dbReference type="SUPFAM" id="SSF50447">
    <property type="entry name" value="Translation proteins"/>
    <property type="match status" value="2"/>
</dbReference>
<name>A0A8B7N589_HYAAZ</name>
<comment type="similarity">
    <text evidence="1">Belongs to the TRAFAC class translation factor GTPase superfamily. Classic translation factor GTPase family. IF-2 subfamily.</text>
</comment>
<dbReference type="InterPro" id="IPR009000">
    <property type="entry name" value="Transl_B-barrel_sf"/>
</dbReference>
<dbReference type="GO" id="GO:0003743">
    <property type="term" value="F:translation initiation factor activity"/>
    <property type="evidence" value="ECO:0007669"/>
    <property type="project" value="UniProtKB-KW"/>
</dbReference>
<keyword evidence="5" id="KW-0342">GTP-binding</keyword>
<dbReference type="GO" id="GO:0003924">
    <property type="term" value="F:GTPase activity"/>
    <property type="evidence" value="ECO:0007669"/>
    <property type="project" value="InterPro"/>
</dbReference>
<dbReference type="Gene3D" id="2.40.30.10">
    <property type="entry name" value="Translation factors"/>
    <property type="match status" value="2"/>
</dbReference>
<dbReference type="AlphaFoldDB" id="A0A8B7N589"/>
<evidence type="ECO:0000259" key="6">
    <source>
        <dbReference type="PROSITE" id="PS51722"/>
    </source>
</evidence>
<organism evidence="7 8">
    <name type="scientific">Hyalella azteca</name>
    <name type="common">Amphipod</name>
    <dbReference type="NCBI Taxonomy" id="294128"/>
    <lineage>
        <taxon>Eukaryota</taxon>
        <taxon>Metazoa</taxon>
        <taxon>Ecdysozoa</taxon>
        <taxon>Arthropoda</taxon>
        <taxon>Crustacea</taxon>
        <taxon>Multicrustacea</taxon>
        <taxon>Malacostraca</taxon>
        <taxon>Eumalacostraca</taxon>
        <taxon>Peracarida</taxon>
        <taxon>Amphipoda</taxon>
        <taxon>Senticaudata</taxon>
        <taxon>Talitrida</taxon>
        <taxon>Talitroidea</taxon>
        <taxon>Hyalellidae</taxon>
        <taxon>Hyalella</taxon>
    </lineage>
</organism>
<dbReference type="NCBIfam" id="TIGR00231">
    <property type="entry name" value="small_GTP"/>
    <property type="match status" value="1"/>
</dbReference>
<dbReference type="Proteomes" id="UP000694843">
    <property type="component" value="Unplaced"/>
</dbReference>
<gene>
    <name evidence="8" type="primary">LOC108666616</name>
</gene>
<dbReference type="CTD" id="43382"/>
<dbReference type="PANTHER" id="PTHR43381:SF20">
    <property type="entry name" value="TRANSLATION INITIATION FACTOR IF-2, MITOCHONDRIAL"/>
    <property type="match status" value="1"/>
</dbReference>
<evidence type="ECO:0000256" key="1">
    <source>
        <dbReference type="ARBA" id="ARBA00007733"/>
    </source>
</evidence>
<dbReference type="OrthoDB" id="361630at2759"/>
<dbReference type="InterPro" id="IPR027417">
    <property type="entry name" value="P-loop_NTPase"/>
</dbReference>
<dbReference type="FunFam" id="2.40.30.10:FF:000008">
    <property type="entry name" value="Translation initiation factor IF-2"/>
    <property type="match status" value="1"/>
</dbReference>
<dbReference type="GeneID" id="108666616"/>
<dbReference type="PROSITE" id="PS51722">
    <property type="entry name" value="G_TR_2"/>
    <property type="match status" value="1"/>
</dbReference>
<accession>A0A8B7N589</accession>
<evidence type="ECO:0000313" key="8">
    <source>
        <dbReference type="RefSeq" id="XP_018009016.1"/>
    </source>
</evidence>
<dbReference type="Pfam" id="PF22042">
    <property type="entry name" value="EF-G_D2"/>
    <property type="match status" value="1"/>
</dbReference>
<dbReference type="OMA" id="TIVCYQI"/>
<dbReference type="FunFam" id="3.40.50.300:FF:000019">
    <property type="entry name" value="Translation initiation factor IF-2"/>
    <property type="match status" value="1"/>
</dbReference>
<dbReference type="KEGG" id="hazt:108666616"/>
<dbReference type="PANTHER" id="PTHR43381">
    <property type="entry name" value="TRANSLATION INITIATION FACTOR IF-2-RELATED"/>
    <property type="match status" value="1"/>
</dbReference>
<dbReference type="SUPFAM" id="SSF52156">
    <property type="entry name" value="Initiation factor IF2/eIF5b, domain 3"/>
    <property type="match status" value="1"/>
</dbReference>
<evidence type="ECO:0000313" key="7">
    <source>
        <dbReference type="Proteomes" id="UP000694843"/>
    </source>
</evidence>
<dbReference type="SUPFAM" id="SSF52540">
    <property type="entry name" value="P-loop containing nucleoside triphosphate hydrolases"/>
    <property type="match status" value="1"/>
</dbReference>
<dbReference type="InterPro" id="IPR000795">
    <property type="entry name" value="T_Tr_GTP-bd_dom"/>
</dbReference>
<evidence type="ECO:0000256" key="5">
    <source>
        <dbReference type="ARBA" id="ARBA00023134"/>
    </source>
</evidence>
<dbReference type="InterPro" id="IPR053905">
    <property type="entry name" value="EF-G-like_DII"/>
</dbReference>
<dbReference type="Pfam" id="PF00009">
    <property type="entry name" value="GTP_EFTU"/>
    <property type="match status" value="1"/>
</dbReference>
<evidence type="ECO:0000256" key="3">
    <source>
        <dbReference type="ARBA" id="ARBA00022741"/>
    </source>
</evidence>
<keyword evidence="3" id="KW-0547">Nucleotide-binding</keyword>
<dbReference type="RefSeq" id="XP_018009016.1">
    <property type="nucleotide sequence ID" value="XM_018153527.2"/>
</dbReference>
<evidence type="ECO:0000256" key="4">
    <source>
        <dbReference type="ARBA" id="ARBA00022917"/>
    </source>
</evidence>
<keyword evidence="4" id="KW-0648">Protein biosynthesis</keyword>
<keyword evidence="7" id="KW-1185">Reference proteome</keyword>
<dbReference type="GO" id="GO:0005525">
    <property type="term" value="F:GTP binding"/>
    <property type="evidence" value="ECO:0007669"/>
    <property type="project" value="UniProtKB-KW"/>
</dbReference>
<dbReference type="GO" id="GO:0005737">
    <property type="term" value="C:cytoplasm"/>
    <property type="evidence" value="ECO:0007669"/>
    <property type="project" value="TreeGrafter"/>
</dbReference>
<reference evidence="8" key="1">
    <citation type="submission" date="2025-08" db="UniProtKB">
        <authorList>
            <consortium name="RefSeq"/>
        </authorList>
    </citation>
    <scope>IDENTIFICATION</scope>
    <source>
        <tissue evidence="8">Whole organism</tissue>
    </source>
</reference>
<proteinExistence type="inferred from homology"/>
<dbReference type="Gene3D" id="3.40.50.300">
    <property type="entry name" value="P-loop containing nucleotide triphosphate hydrolases"/>
    <property type="match status" value="1"/>
</dbReference>
<evidence type="ECO:0000256" key="2">
    <source>
        <dbReference type="ARBA" id="ARBA00022540"/>
    </source>
</evidence>
<feature type="domain" description="Tr-type G" evidence="6">
    <location>
        <begin position="230"/>
        <end position="401"/>
    </location>
</feature>
<dbReference type="CDD" id="cd01887">
    <property type="entry name" value="IF2_eIF5B"/>
    <property type="match status" value="1"/>
</dbReference>
<protein>
    <submittedName>
        <fullName evidence="8">Translation initiation factor IF-2, mitochondrial-like</fullName>
    </submittedName>
</protein>
<dbReference type="InterPro" id="IPR036925">
    <property type="entry name" value="TIF_IF2_dom3_sf"/>
</dbReference>
<dbReference type="InterPro" id="IPR015760">
    <property type="entry name" value="TIF_IF2"/>
</dbReference>
<sequence length="725" mass="80108">MKVFAWSQNILAVKDAVFGSRQIFFHSSISLLCSRSTLFRCNRTVMDGVRFYHKTYHKCLPVFNHSIFPVHHASIIENGIKTCKYFSSRCGSFVTSVGGRTDSVCLYVDCCFYTSARGSSRSSKMRAPIPLKNKAKPVPVKVWKGMTVKQFAAALERDVETVLEIFGFIETSVPFRSRGASVTDVAVLTRASQIAGRRAMVVPDPTAAPAKKSSKDAFRRPAATAAELVPRPPVITIMGHVDHGKTTLLDALRNSKIVDSEFGGITQHIGAFQFSLPSGAVITVLDTPGHAAFSAMRGRGATVTDIVVLVVAADDGVMPQTRESIDHCHRAAVPMVVALNKIDKPDANVERARASLLNAGVQLEDQGGEVQCVEISAKLGRNIPALNFDRQMCVLSLEGLASFCLQVATCLVQRGTLRAGALLVAGTASCRVRVMHDEHEQLVHAAPPSMPVQVAGWSELPSAGDEVLEVRTRARQKEVLAWRLKELSERRLLQDKVIVEAKAQEHQEKYKQQLAEKRSRGIRFSYRLRTGLRPKEYDTSETGPRVAILLKCDVQGSLEAIMQSATIFSFNVSNDRAVEEAIERSSASIVHTNIIYRLVEHLRSLISKKMPTLPQEEVLGEAEVLEQFMASDGGRKKTPVAGCRCVKGSLKKDEKFRLFRDGQLIHEGPLSSMRHVKSEVKTIATDIECGLKFEDRSIQFLKGDRIICYTVHQLEQESDWRPPGF</sequence>